<comment type="caution">
    <text evidence="9">The sequence shown here is derived from an EMBL/GenBank/DDBJ whole genome shotgun (WGS) entry which is preliminary data.</text>
</comment>
<feature type="transmembrane region" description="Helical" evidence="7">
    <location>
        <begin position="143"/>
        <end position="162"/>
    </location>
</feature>
<dbReference type="Proteomes" id="UP001232725">
    <property type="component" value="Unassembled WGS sequence"/>
</dbReference>
<keyword evidence="5 7" id="KW-1133">Transmembrane helix</keyword>
<protein>
    <submittedName>
        <fullName evidence="9">ABC transporter permease</fullName>
    </submittedName>
</protein>
<feature type="transmembrane region" description="Helical" evidence="7">
    <location>
        <begin position="306"/>
        <end position="329"/>
    </location>
</feature>
<evidence type="ECO:0000256" key="7">
    <source>
        <dbReference type="RuleBase" id="RU363032"/>
    </source>
</evidence>
<dbReference type="CDD" id="cd06261">
    <property type="entry name" value="TM_PBP2"/>
    <property type="match status" value="1"/>
</dbReference>
<evidence type="ECO:0000313" key="10">
    <source>
        <dbReference type="Proteomes" id="UP001232725"/>
    </source>
</evidence>
<evidence type="ECO:0000256" key="4">
    <source>
        <dbReference type="ARBA" id="ARBA00022692"/>
    </source>
</evidence>
<dbReference type="PANTHER" id="PTHR43163">
    <property type="entry name" value="DIPEPTIDE TRANSPORT SYSTEM PERMEASE PROTEIN DPPB-RELATED"/>
    <property type="match status" value="1"/>
</dbReference>
<dbReference type="RefSeq" id="WP_305997106.1">
    <property type="nucleotide sequence ID" value="NZ_JAVALS010000010.1"/>
</dbReference>
<feature type="transmembrane region" description="Helical" evidence="7">
    <location>
        <begin position="199"/>
        <end position="218"/>
    </location>
</feature>
<keyword evidence="3" id="KW-1003">Cell membrane</keyword>
<dbReference type="PROSITE" id="PS50928">
    <property type="entry name" value="ABC_TM1"/>
    <property type="match status" value="1"/>
</dbReference>
<keyword evidence="2 7" id="KW-0813">Transport</keyword>
<name>A0ABT9IR30_9MICC</name>
<evidence type="ECO:0000259" key="8">
    <source>
        <dbReference type="PROSITE" id="PS50928"/>
    </source>
</evidence>
<dbReference type="InterPro" id="IPR035906">
    <property type="entry name" value="MetI-like_sf"/>
</dbReference>
<evidence type="ECO:0000256" key="3">
    <source>
        <dbReference type="ARBA" id="ARBA00022475"/>
    </source>
</evidence>
<gene>
    <name evidence="9" type="ORF">Q9R02_12915</name>
</gene>
<dbReference type="InterPro" id="IPR045621">
    <property type="entry name" value="BPD_transp_1_N"/>
</dbReference>
<accession>A0ABT9IR30</accession>
<feature type="transmembrane region" description="Helical" evidence="7">
    <location>
        <begin position="9"/>
        <end position="27"/>
    </location>
</feature>
<feature type="domain" description="ABC transmembrane type-1" evidence="8">
    <location>
        <begin position="95"/>
        <end position="326"/>
    </location>
</feature>
<evidence type="ECO:0000256" key="5">
    <source>
        <dbReference type="ARBA" id="ARBA00022989"/>
    </source>
</evidence>
<dbReference type="SUPFAM" id="SSF161098">
    <property type="entry name" value="MetI-like"/>
    <property type="match status" value="1"/>
</dbReference>
<organism evidence="9 10">
    <name type="scientific">Arthrobacter horti</name>
    <dbReference type="NCBI Taxonomy" id="3068273"/>
    <lineage>
        <taxon>Bacteria</taxon>
        <taxon>Bacillati</taxon>
        <taxon>Actinomycetota</taxon>
        <taxon>Actinomycetes</taxon>
        <taxon>Micrococcales</taxon>
        <taxon>Micrococcaceae</taxon>
        <taxon>Arthrobacter</taxon>
    </lineage>
</organism>
<dbReference type="Pfam" id="PF19300">
    <property type="entry name" value="BPD_transp_1_N"/>
    <property type="match status" value="1"/>
</dbReference>
<comment type="similarity">
    <text evidence="7">Belongs to the binding-protein-dependent transport system permease family.</text>
</comment>
<dbReference type="Pfam" id="PF00528">
    <property type="entry name" value="BPD_transp_1"/>
    <property type="match status" value="1"/>
</dbReference>
<feature type="transmembrane region" description="Helical" evidence="7">
    <location>
        <begin position="101"/>
        <end position="122"/>
    </location>
</feature>
<evidence type="ECO:0000313" key="9">
    <source>
        <dbReference type="EMBL" id="MDP5228059.1"/>
    </source>
</evidence>
<dbReference type="Gene3D" id="1.10.3720.10">
    <property type="entry name" value="MetI-like"/>
    <property type="match status" value="1"/>
</dbReference>
<proteinExistence type="inferred from homology"/>
<dbReference type="EMBL" id="JAVALS010000010">
    <property type="protein sequence ID" value="MDP5228059.1"/>
    <property type="molecule type" value="Genomic_DNA"/>
</dbReference>
<dbReference type="PANTHER" id="PTHR43163:SF6">
    <property type="entry name" value="DIPEPTIDE TRANSPORT SYSTEM PERMEASE PROTEIN DPPB-RELATED"/>
    <property type="match status" value="1"/>
</dbReference>
<evidence type="ECO:0000256" key="2">
    <source>
        <dbReference type="ARBA" id="ARBA00022448"/>
    </source>
</evidence>
<evidence type="ECO:0000256" key="6">
    <source>
        <dbReference type="ARBA" id="ARBA00023136"/>
    </source>
</evidence>
<keyword evidence="6 7" id="KW-0472">Membrane</keyword>
<sequence>MLSTILKKLGVSVATIFGASLFAFILLRKVPGDPARAIAGDTATPETIAALRKSMGLDENILVQYGKYMESIFRGDFGFSYSTGTPVGTLLSQRLPATLELGLLSVIIAIGAAVLTAGMAVYSRRRWPDKALRISSSLAMGSPPFWIALLALMVLSIQFGIFPGPEGRLSPGVIKPPAVTGLFTIDSLLAGQWATFGNALWHLVLPAAVVALGPFAFLSRLYRNQLRGTLRETFVTVARSHGLRRFPVFNRHVAPHGLLSLLPAASLLFADLLAGSLLVEKVFGWPGVGSMTADAIIQKDFAVVQAVLLLAAILYVVVTLLADVLMAAADPRTRVGAR</sequence>
<comment type="subcellular location">
    <subcellularLocation>
        <location evidence="1 7">Cell membrane</location>
        <topology evidence="1 7">Multi-pass membrane protein</topology>
    </subcellularLocation>
</comment>
<reference evidence="9 10" key="1">
    <citation type="submission" date="2023-08" db="EMBL/GenBank/DDBJ databases">
        <title>Arthrobacter horti sp. nov., isolated from forest soil.</title>
        <authorList>
            <person name="Park M."/>
        </authorList>
    </citation>
    <scope>NUCLEOTIDE SEQUENCE [LARGE SCALE GENOMIC DNA]</scope>
    <source>
        <strain evidence="9 10">YJM1</strain>
    </source>
</reference>
<keyword evidence="10" id="KW-1185">Reference proteome</keyword>
<evidence type="ECO:0000256" key="1">
    <source>
        <dbReference type="ARBA" id="ARBA00004651"/>
    </source>
</evidence>
<feature type="transmembrane region" description="Helical" evidence="7">
    <location>
        <begin position="258"/>
        <end position="279"/>
    </location>
</feature>
<keyword evidence="4 7" id="KW-0812">Transmembrane</keyword>
<dbReference type="InterPro" id="IPR000515">
    <property type="entry name" value="MetI-like"/>
</dbReference>